<feature type="domain" description="C2H2-type" evidence="12">
    <location>
        <begin position="147"/>
        <end position="175"/>
    </location>
</feature>
<dbReference type="PANTHER" id="PTHR16515">
    <property type="entry name" value="PR DOMAIN ZINC FINGER PROTEIN"/>
    <property type="match status" value="1"/>
</dbReference>
<feature type="domain" description="C2H2-type" evidence="12">
    <location>
        <begin position="204"/>
        <end position="231"/>
    </location>
</feature>
<proteinExistence type="predicted"/>
<dbReference type="GO" id="GO:0003677">
    <property type="term" value="F:DNA binding"/>
    <property type="evidence" value="ECO:0007669"/>
    <property type="project" value="UniProtKB-KW"/>
</dbReference>
<feature type="compositionally biased region" description="Acidic residues" evidence="11">
    <location>
        <begin position="74"/>
        <end position="83"/>
    </location>
</feature>
<comment type="subcellular location">
    <subcellularLocation>
        <location evidence="1">Nucleus</location>
    </subcellularLocation>
</comment>
<feature type="compositionally biased region" description="Polar residues" evidence="11">
    <location>
        <begin position="720"/>
        <end position="729"/>
    </location>
</feature>
<feature type="domain" description="C2H2-type" evidence="12">
    <location>
        <begin position="233"/>
        <end position="261"/>
    </location>
</feature>
<evidence type="ECO:0000256" key="5">
    <source>
        <dbReference type="ARBA" id="ARBA00022833"/>
    </source>
</evidence>
<dbReference type="GO" id="GO:0008270">
    <property type="term" value="F:zinc ion binding"/>
    <property type="evidence" value="ECO:0007669"/>
    <property type="project" value="UniProtKB-KW"/>
</dbReference>
<evidence type="ECO:0000313" key="13">
    <source>
        <dbReference type="EMBL" id="KAL0274586.1"/>
    </source>
</evidence>
<dbReference type="FunFam" id="3.30.160.60:FF:000929">
    <property type="entry name" value="Uncharacterized protein, isoform B"/>
    <property type="match status" value="1"/>
</dbReference>
<feature type="compositionally biased region" description="Basic and acidic residues" evidence="11">
    <location>
        <begin position="429"/>
        <end position="440"/>
    </location>
</feature>
<dbReference type="GO" id="GO:0005634">
    <property type="term" value="C:nucleus"/>
    <property type="evidence" value="ECO:0007669"/>
    <property type="project" value="UniProtKB-SubCell"/>
</dbReference>
<sequence length="833" mass="93652">MKFVRSTSGKDQNLRHFVTAGQIYYETIQNVRETEELLLGPREPLQLHMLTDVTHSEDRSDRDIENASPHSGTLEDDREDIEDEENETRCAVCNKVYPDIEQLDDHLVRTHRYPYEHYKCDRCPRAFSWRPGLLRHQTITHGEVRKYPCENCHKVFTDPSNLQRHIRTHHIGARSHACPECGKTFATSSGLKQHTHIHSSVKPFQCEVCLKAYTQFSNLCRHKRMHADCRLQIKCGKCGQSFSTLTSLSKHKRFCDSTSSPATGATALPISQTSPTMNLQGNTPNNLLFYPRPHLPFYHSSLLGPYPSLFPPNTATPPFMNNSILFQNAHLKSGEDPQKMGNTSPEYQRMQRKRSFSNEKERSASPVDKKVRLMNSFRPGKEVLVTPPPPATAFKAKASPSTAEEAVSLEKPSPARPPIGSVTCTYPNPREHLDGKDSAKENGSAKVEGEKEQPLDLRVSRKKIVFAKEESKTPPPKEPSPSPRKDPEEEEKEAKESSPEPKSKPSIQSPPTEKVSSGAPTSTNPTPPTMAYPRPIHPMLLEAMYRPSAFPPTFHQNDLLLGPPPPPIGRARAYPYLGSLMNGLPNGHPGQRSSFDLLRNSLPGFTGVKPYQDVLSSHVGNGTPAVAGGKMKDRYGCKYCGKIFPRSANLTRHVRTHTGEQPYKCQYCERSFSISSNLQRHVRNIHNKEKPFKCPLCERCFGQQTNLDRHLKKHEADDGSGTTPVADSPESNENEREDACFDEIRLFMGKVTYSGETAPHLYPNYMYTPPSLGHDAAKDEDDSETLSEEHSPTSNYQDEKEYPLPLTYDVKVKTEQESINNNTPDQEPIEIAT</sequence>
<feature type="region of interest" description="Disordered" evidence="11">
    <location>
        <begin position="333"/>
        <end position="534"/>
    </location>
</feature>
<keyword evidence="2" id="KW-0479">Metal-binding</keyword>
<feature type="region of interest" description="Disordered" evidence="11">
    <location>
        <begin position="772"/>
        <end position="833"/>
    </location>
</feature>
<dbReference type="Pfam" id="PF00096">
    <property type="entry name" value="zf-C2H2"/>
    <property type="match status" value="7"/>
</dbReference>
<evidence type="ECO:0000256" key="8">
    <source>
        <dbReference type="ARBA" id="ARBA00023163"/>
    </source>
</evidence>
<keyword evidence="6" id="KW-0805">Transcription regulation</keyword>
<dbReference type="FunFam" id="3.30.160.60:FF:000159">
    <property type="entry name" value="Mds1 and evi1 complex locus protein"/>
    <property type="match status" value="1"/>
</dbReference>
<dbReference type="AlphaFoldDB" id="A0AAW2HYD3"/>
<dbReference type="FunFam" id="3.30.160.60:FF:000112">
    <property type="entry name" value="Mds1 and evi1 complex locus protein"/>
    <property type="match status" value="1"/>
</dbReference>
<evidence type="ECO:0000256" key="6">
    <source>
        <dbReference type="ARBA" id="ARBA00023015"/>
    </source>
</evidence>
<evidence type="ECO:0000256" key="3">
    <source>
        <dbReference type="ARBA" id="ARBA00022737"/>
    </source>
</evidence>
<keyword evidence="7" id="KW-0238">DNA-binding</keyword>
<keyword evidence="8" id="KW-0804">Transcription</keyword>
<feature type="compositionally biased region" description="Basic and acidic residues" evidence="11">
    <location>
        <begin position="356"/>
        <end position="371"/>
    </location>
</feature>
<protein>
    <recommendedName>
        <fullName evidence="12">C2H2-type domain-containing protein</fullName>
    </recommendedName>
</protein>
<accession>A0AAW2HYD3</accession>
<evidence type="ECO:0000259" key="12">
    <source>
        <dbReference type="PROSITE" id="PS50157"/>
    </source>
</evidence>
<dbReference type="InterPro" id="IPR036236">
    <property type="entry name" value="Znf_C2H2_sf"/>
</dbReference>
<feature type="domain" description="C2H2-type" evidence="12">
    <location>
        <begin position="663"/>
        <end position="691"/>
    </location>
</feature>
<feature type="compositionally biased region" description="Pro residues" evidence="11">
    <location>
        <begin position="473"/>
        <end position="482"/>
    </location>
</feature>
<evidence type="ECO:0000256" key="1">
    <source>
        <dbReference type="ARBA" id="ARBA00004123"/>
    </source>
</evidence>
<dbReference type="EMBL" id="JARGDH010000002">
    <property type="protein sequence ID" value="KAL0274586.1"/>
    <property type="molecule type" value="Genomic_DNA"/>
</dbReference>
<evidence type="ECO:0000256" key="11">
    <source>
        <dbReference type="SAM" id="MobiDB-lite"/>
    </source>
</evidence>
<dbReference type="SMART" id="SM00355">
    <property type="entry name" value="ZnF_C2H2"/>
    <property type="match status" value="9"/>
</dbReference>
<dbReference type="FunFam" id="3.30.160.60:FF:000126">
    <property type="entry name" value="Mds1 and evi1 complex locus protein"/>
    <property type="match status" value="1"/>
</dbReference>
<evidence type="ECO:0000256" key="7">
    <source>
        <dbReference type="ARBA" id="ARBA00023125"/>
    </source>
</evidence>
<reference evidence="13" key="1">
    <citation type="journal article" date="2024" name="Gigascience">
        <title>Chromosome-level genome of the poultry shaft louse Menopon gallinae provides insight into the host-switching and adaptive evolution of parasitic lice.</title>
        <authorList>
            <person name="Xu Y."/>
            <person name="Ma L."/>
            <person name="Liu S."/>
            <person name="Liang Y."/>
            <person name="Liu Q."/>
            <person name="He Z."/>
            <person name="Tian L."/>
            <person name="Duan Y."/>
            <person name="Cai W."/>
            <person name="Li H."/>
            <person name="Song F."/>
        </authorList>
    </citation>
    <scope>NUCLEOTIDE SEQUENCE</scope>
    <source>
        <strain evidence="13">Cailab_2023a</strain>
    </source>
</reference>
<keyword evidence="9" id="KW-0539">Nucleus</keyword>
<dbReference type="Gene3D" id="3.30.160.60">
    <property type="entry name" value="Classic Zinc Finger"/>
    <property type="match status" value="7"/>
</dbReference>
<feature type="region of interest" description="Disordered" evidence="11">
    <location>
        <begin position="711"/>
        <end position="736"/>
    </location>
</feature>
<feature type="domain" description="C2H2-type" evidence="12">
    <location>
        <begin position="176"/>
        <end position="203"/>
    </location>
</feature>
<evidence type="ECO:0000256" key="2">
    <source>
        <dbReference type="ARBA" id="ARBA00022723"/>
    </source>
</evidence>
<gene>
    <name evidence="13" type="ORF">PYX00_002684</name>
</gene>
<evidence type="ECO:0000256" key="10">
    <source>
        <dbReference type="PROSITE-ProRule" id="PRU00042"/>
    </source>
</evidence>
<dbReference type="PROSITE" id="PS00028">
    <property type="entry name" value="ZINC_FINGER_C2H2_1"/>
    <property type="match status" value="7"/>
</dbReference>
<feature type="domain" description="C2H2-type" evidence="12">
    <location>
        <begin position="692"/>
        <end position="719"/>
    </location>
</feature>
<feature type="compositionally biased region" description="Basic and acidic residues" evidence="11">
    <location>
        <begin position="483"/>
        <end position="503"/>
    </location>
</feature>
<organism evidence="13">
    <name type="scientific">Menopon gallinae</name>
    <name type="common">poultry shaft louse</name>
    <dbReference type="NCBI Taxonomy" id="328185"/>
    <lineage>
        <taxon>Eukaryota</taxon>
        <taxon>Metazoa</taxon>
        <taxon>Ecdysozoa</taxon>
        <taxon>Arthropoda</taxon>
        <taxon>Hexapoda</taxon>
        <taxon>Insecta</taxon>
        <taxon>Pterygota</taxon>
        <taxon>Neoptera</taxon>
        <taxon>Paraneoptera</taxon>
        <taxon>Psocodea</taxon>
        <taxon>Troctomorpha</taxon>
        <taxon>Phthiraptera</taxon>
        <taxon>Amblycera</taxon>
        <taxon>Menoponidae</taxon>
        <taxon>Menopon</taxon>
    </lineage>
</organism>
<feature type="domain" description="C2H2-type" evidence="12">
    <location>
        <begin position="635"/>
        <end position="662"/>
    </location>
</feature>
<dbReference type="PANTHER" id="PTHR16515:SF49">
    <property type="entry name" value="GASTRULA ZINC FINGER PROTEIN XLCGF49.1-LIKE-RELATED"/>
    <property type="match status" value="1"/>
</dbReference>
<feature type="domain" description="C2H2-type" evidence="12">
    <location>
        <begin position="118"/>
        <end position="146"/>
    </location>
</feature>
<feature type="compositionally biased region" description="Low complexity" evidence="11">
    <location>
        <begin position="392"/>
        <end position="403"/>
    </location>
</feature>
<keyword evidence="5" id="KW-0862">Zinc</keyword>
<dbReference type="InterPro" id="IPR013087">
    <property type="entry name" value="Znf_C2H2_type"/>
</dbReference>
<feature type="region of interest" description="Disordered" evidence="11">
    <location>
        <begin position="53"/>
        <end position="83"/>
    </location>
</feature>
<comment type="caution">
    <text evidence="13">The sequence shown here is derived from an EMBL/GenBank/DDBJ whole genome shotgun (WGS) entry which is preliminary data.</text>
</comment>
<name>A0AAW2HYD3_9NEOP</name>
<dbReference type="SUPFAM" id="SSF57667">
    <property type="entry name" value="beta-beta-alpha zinc fingers"/>
    <property type="match status" value="5"/>
</dbReference>
<keyword evidence="4 10" id="KW-0863">Zinc-finger</keyword>
<feature type="compositionally biased region" description="Polar residues" evidence="11">
    <location>
        <begin position="514"/>
        <end position="524"/>
    </location>
</feature>
<keyword evidence="3" id="KW-0677">Repeat</keyword>
<evidence type="ECO:0000256" key="9">
    <source>
        <dbReference type="ARBA" id="ARBA00023242"/>
    </source>
</evidence>
<dbReference type="FunFam" id="3.30.160.60:FF:001912">
    <property type="entry name" value="Hamlet, isoform B"/>
    <property type="match status" value="1"/>
</dbReference>
<dbReference type="InterPro" id="IPR050331">
    <property type="entry name" value="Zinc_finger"/>
</dbReference>
<feature type="compositionally biased region" description="Basic and acidic residues" evidence="11">
    <location>
        <begin position="447"/>
        <end position="459"/>
    </location>
</feature>
<dbReference type="FunFam" id="3.30.160.60:FF:000150">
    <property type="entry name" value="Mds1 and evi1 complex locus protein"/>
    <property type="match status" value="1"/>
</dbReference>
<evidence type="ECO:0000256" key="4">
    <source>
        <dbReference type="ARBA" id="ARBA00022771"/>
    </source>
</evidence>
<dbReference type="GO" id="GO:0006355">
    <property type="term" value="P:regulation of DNA-templated transcription"/>
    <property type="evidence" value="ECO:0007669"/>
    <property type="project" value="UniProtKB-ARBA"/>
</dbReference>
<feature type="compositionally biased region" description="Basic and acidic residues" evidence="11">
    <location>
        <begin position="54"/>
        <end position="65"/>
    </location>
</feature>
<feature type="compositionally biased region" description="Basic and acidic residues" evidence="11">
    <location>
        <begin position="787"/>
        <end position="802"/>
    </location>
</feature>
<dbReference type="PROSITE" id="PS50157">
    <property type="entry name" value="ZINC_FINGER_C2H2_2"/>
    <property type="match status" value="8"/>
</dbReference>